<sequence length="100" mass="12104">MSDHLLKQILAKLDSQENEFKEFKKEMRERWTGLKDGFVGINEKVDRLDETLAYNTQMTEKTLEYAVHIDKHQHKNERYLTEKMVEHDKDIFHIKDKLKI</sequence>
<evidence type="ECO:0000313" key="2">
    <source>
        <dbReference type="Proteomes" id="UP000252100"/>
    </source>
</evidence>
<dbReference type="EMBL" id="CP031092">
    <property type="protein sequence ID" value="AXF56976.1"/>
    <property type="molecule type" value="Genomic_DNA"/>
</dbReference>
<dbReference type="KEGG" id="rue:DT065_13840"/>
<keyword evidence="2" id="KW-1185">Reference proteome</keyword>
<reference evidence="1 2" key="1">
    <citation type="journal article" date="2018" name="J. Microbiol.">
        <title>Salicibibacter kimchii gen. nov., sp. nov., a moderately halophilic and alkalitolerant bacterium in the family Bacillaceae, isolated from kimchi.</title>
        <authorList>
            <person name="Jang J.Y."/>
            <person name="Oh Y.J."/>
            <person name="Lim S.K."/>
            <person name="Park H.K."/>
            <person name="Lee C."/>
            <person name="Kim J.Y."/>
            <person name="Lee M.A."/>
            <person name="Choi H.J."/>
        </authorList>
    </citation>
    <scope>NUCLEOTIDE SEQUENCE [LARGE SCALE GENOMIC DNA]</scope>
    <source>
        <strain evidence="1 2">NKC1-1</strain>
    </source>
</reference>
<dbReference type="OrthoDB" id="9875565at2"/>
<dbReference type="AlphaFoldDB" id="A0A345C195"/>
<proteinExistence type="predicted"/>
<evidence type="ECO:0000313" key="1">
    <source>
        <dbReference type="EMBL" id="AXF56976.1"/>
    </source>
</evidence>
<protein>
    <submittedName>
        <fullName evidence="1">Uncharacterized protein</fullName>
    </submittedName>
</protein>
<organism evidence="1 2">
    <name type="scientific">Salicibibacter kimchii</name>
    <dbReference type="NCBI Taxonomy" id="2099786"/>
    <lineage>
        <taxon>Bacteria</taxon>
        <taxon>Bacillati</taxon>
        <taxon>Bacillota</taxon>
        <taxon>Bacilli</taxon>
        <taxon>Bacillales</taxon>
        <taxon>Bacillaceae</taxon>
        <taxon>Salicibibacter</taxon>
    </lineage>
</organism>
<dbReference type="Proteomes" id="UP000252100">
    <property type="component" value="Chromosome"/>
</dbReference>
<name>A0A345C195_9BACI</name>
<gene>
    <name evidence="1" type="ORF">DT065_13840</name>
</gene>
<accession>A0A345C195</accession>
<dbReference type="RefSeq" id="WP_114374380.1">
    <property type="nucleotide sequence ID" value="NZ_CP031092.1"/>
</dbReference>